<sequence>MRLKLGIAKAGIALCAVALVLTLPHARRSAALLAAQDDPAQLSELQIGSALQQDPGLIARHITEALDAHDADLANSLLQLTAARNIVLPADLTTRVAEAVAAEQSGAGIATRFATGLVTGRADDGASLSGTLAGDLFVFGDIRDVVREGKNLATGADVDRVVLGLAAAGIAVTAATYVTVGGAAPARAGLTLVKDARKVGRLGEGLAAWAGRSAREVVDAPALQRAVAGGSIGRPAETLTAVKAAFRAEKAGGLMRLAKDVGRVGEKAGTRGALDTLKIAEGPKDVARAARLAEAKGGQTRAFLKILGRGALFLTMGAWNFAWWIFGALMTVFGLVCSLKAGVERMTQNWIDRGKARRAKRLLAEAKCAQAAQVNPSPVAAALSVS</sequence>
<evidence type="ECO:0000256" key="2">
    <source>
        <dbReference type="SAM" id="SignalP"/>
    </source>
</evidence>
<organism evidence="3 4">
    <name type="scientific">Rhodopseudomonas palustris</name>
    <dbReference type="NCBI Taxonomy" id="1076"/>
    <lineage>
        <taxon>Bacteria</taxon>
        <taxon>Pseudomonadati</taxon>
        <taxon>Pseudomonadota</taxon>
        <taxon>Alphaproteobacteria</taxon>
        <taxon>Hyphomicrobiales</taxon>
        <taxon>Nitrobacteraceae</taxon>
        <taxon>Rhodopseudomonas</taxon>
    </lineage>
</organism>
<dbReference type="AlphaFoldDB" id="A0A933RXE1"/>
<reference evidence="3" key="1">
    <citation type="submission" date="2020-07" db="EMBL/GenBank/DDBJ databases">
        <title>Huge and variable diversity of episymbiotic CPR bacteria and DPANN archaea in groundwater ecosystems.</title>
        <authorList>
            <person name="He C.Y."/>
            <person name="Keren R."/>
            <person name="Whittaker M."/>
            <person name="Farag I.F."/>
            <person name="Doudna J."/>
            <person name="Cate J.H.D."/>
            <person name="Banfield J.F."/>
        </authorList>
    </citation>
    <scope>NUCLEOTIDE SEQUENCE</scope>
    <source>
        <strain evidence="3">NC_groundwater_1818_Pr3_B-0.1um_66_35</strain>
    </source>
</reference>
<feature type="signal peptide" evidence="2">
    <location>
        <begin position="1"/>
        <end position="18"/>
    </location>
</feature>
<dbReference type="Proteomes" id="UP000782519">
    <property type="component" value="Unassembled WGS sequence"/>
</dbReference>
<keyword evidence="1" id="KW-1133">Transmembrane helix</keyword>
<evidence type="ECO:0000313" key="3">
    <source>
        <dbReference type="EMBL" id="MBI5128238.1"/>
    </source>
</evidence>
<name>A0A933RXE1_RHOPL</name>
<gene>
    <name evidence="3" type="ORF">HZA66_02235</name>
</gene>
<accession>A0A933RXE1</accession>
<evidence type="ECO:0000313" key="4">
    <source>
        <dbReference type="Proteomes" id="UP000782519"/>
    </source>
</evidence>
<evidence type="ECO:0000256" key="1">
    <source>
        <dbReference type="SAM" id="Phobius"/>
    </source>
</evidence>
<dbReference type="EMBL" id="JACRJB010000007">
    <property type="protein sequence ID" value="MBI5128238.1"/>
    <property type="molecule type" value="Genomic_DNA"/>
</dbReference>
<comment type="caution">
    <text evidence="3">The sequence shown here is derived from an EMBL/GenBank/DDBJ whole genome shotgun (WGS) entry which is preliminary data.</text>
</comment>
<keyword evidence="1" id="KW-0812">Transmembrane</keyword>
<protein>
    <submittedName>
        <fullName evidence="3">Uncharacterized protein</fullName>
    </submittedName>
</protein>
<proteinExistence type="predicted"/>
<keyword evidence="2" id="KW-0732">Signal</keyword>
<keyword evidence="1" id="KW-0472">Membrane</keyword>
<feature type="transmembrane region" description="Helical" evidence="1">
    <location>
        <begin position="321"/>
        <end position="343"/>
    </location>
</feature>
<feature type="chain" id="PRO_5037343532" evidence="2">
    <location>
        <begin position="19"/>
        <end position="386"/>
    </location>
</feature>